<protein>
    <recommendedName>
        <fullName evidence="2">Reverse transcriptase Ty1/copia-type domain-containing protein</fullName>
    </recommendedName>
</protein>
<dbReference type="AlphaFoldDB" id="A0A9Q3HET3"/>
<dbReference type="Proteomes" id="UP000765509">
    <property type="component" value="Unassembled WGS sequence"/>
</dbReference>
<evidence type="ECO:0000256" key="1">
    <source>
        <dbReference type="SAM" id="Phobius"/>
    </source>
</evidence>
<evidence type="ECO:0000313" key="3">
    <source>
        <dbReference type="EMBL" id="MBW0502361.1"/>
    </source>
</evidence>
<name>A0A9Q3HET3_9BASI</name>
<feature type="transmembrane region" description="Helical" evidence="1">
    <location>
        <begin position="28"/>
        <end position="44"/>
    </location>
</feature>
<feature type="domain" description="Reverse transcriptase Ty1/copia-type" evidence="2">
    <location>
        <begin position="15"/>
        <end position="99"/>
    </location>
</feature>
<reference evidence="3" key="1">
    <citation type="submission" date="2021-03" db="EMBL/GenBank/DDBJ databases">
        <title>Draft genome sequence of rust myrtle Austropuccinia psidii MF-1, a brazilian biotype.</title>
        <authorList>
            <person name="Quecine M.C."/>
            <person name="Pachon D.M.R."/>
            <person name="Bonatelli M.L."/>
            <person name="Correr F.H."/>
            <person name="Franceschini L.M."/>
            <person name="Leite T.F."/>
            <person name="Margarido G.R.A."/>
            <person name="Almeida C.A."/>
            <person name="Ferrarezi J.A."/>
            <person name="Labate C.A."/>
        </authorList>
    </citation>
    <scope>NUCLEOTIDE SEQUENCE</scope>
    <source>
        <strain evidence="3">MF-1</strain>
    </source>
</reference>
<evidence type="ECO:0000259" key="2">
    <source>
        <dbReference type="Pfam" id="PF07727"/>
    </source>
</evidence>
<proteinExistence type="predicted"/>
<evidence type="ECO:0000313" key="4">
    <source>
        <dbReference type="Proteomes" id="UP000765509"/>
    </source>
</evidence>
<sequence length="100" mass="11098">MTVPNNIRDVLAGFKGFSQQPGKDFGEFYAPIASLVTLLLLLALKVKQNLHMTTFDVSGAYLHSPIEEEIYDKAPTELLPELKGKVMKLNKALYGTKQAM</sequence>
<keyword evidence="1" id="KW-0812">Transmembrane</keyword>
<organism evidence="3 4">
    <name type="scientific">Austropuccinia psidii MF-1</name>
    <dbReference type="NCBI Taxonomy" id="1389203"/>
    <lineage>
        <taxon>Eukaryota</taxon>
        <taxon>Fungi</taxon>
        <taxon>Dikarya</taxon>
        <taxon>Basidiomycota</taxon>
        <taxon>Pucciniomycotina</taxon>
        <taxon>Pucciniomycetes</taxon>
        <taxon>Pucciniales</taxon>
        <taxon>Sphaerophragmiaceae</taxon>
        <taxon>Austropuccinia</taxon>
    </lineage>
</organism>
<dbReference type="EMBL" id="AVOT02016780">
    <property type="protein sequence ID" value="MBW0502361.1"/>
    <property type="molecule type" value="Genomic_DNA"/>
</dbReference>
<keyword evidence="1" id="KW-1133">Transmembrane helix</keyword>
<dbReference type="InterPro" id="IPR013103">
    <property type="entry name" value="RVT_2"/>
</dbReference>
<keyword evidence="1" id="KW-0472">Membrane</keyword>
<dbReference type="Pfam" id="PF07727">
    <property type="entry name" value="RVT_2"/>
    <property type="match status" value="1"/>
</dbReference>
<accession>A0A9Q3HET3</accession>
<keyword evidence="4" id="KW-1185">Reference proteome</keyword>
<dbReference type="OrthoDB" id="2685291at2759"/>
<comment type="caution">
    <text evidence="3">The sequence shown here is derived from an EMBL/GenBank/DDBJ whole genome shotgun (WGS) entry which is preliminary data.</text>
</comment>
<gene>
    <name evidence="3" type="ORF">O181_042076</name>
</gene>